<dbReference type="Proteomes" id="UP000790787">
    <property type="component" value="Chromosome 18"/>
</dbReference>
<gene>
    <name evidence="2" type="primary">LOC142172457</name>
</gene>
<evidence type="ECO:0000313" key="1">
    <source>
        <dbReference type="Proteomes" id="UP000790787"/>
    </source>
</evidence>
<proteinExistence type="predicted"/>
<organism evidence="1 2">
    <name type="scientific">Nicotiana tabacum</name>
    <name type="common">Common tobacco</name>
    <dbReference type="NCBI Taxonomy" id="4097"/>
    <lineage>
        <taxon>Eukaryota</taxon>
        <taxon>Viridiplantae</taxon>
        <taxon>Streptophyta</taxon>
        <taxon>Embryophyta</taxon>
        <taxon>Tracheophyta</taxon>
        <taxon>Spermatophyta</taxon>
        <taxon>Magnoliopsida</taxon>
        <taxon>eudicotyledons</taxon>
        <taxon>Gunneridae</taxon>
        <taxon>Pentapetalae</taxon>
        <taxon>asterids</taxon>
        <taxon>lamiids</taxon>
        <taxon>Solanales</taxon>
        <taxon>Solanaceae</taxon>
        <taxon>Nicotianoideae</taxon>
        <taxon>Nicotianeae</taxon>
        <taxon>Nicotiana</taxon>
    </lineage>
</organism>
<sequence>MEKVEIVVELCKGDKAPTPDGFNLIFFQKYWNTEGTFVKSFNSTFITLIPKKKGAMEIKDFRPISLLGSIYKIIAKVLTERLNLLDVEKLYDRVNWSCLLNALRQMNFAKIIKRAEDFGWIKGLNVGNIGEENMVISHNLLLCEAEKEEFLYLRGVLLSFEVVTGLLVNLAKSSVFSINAKPSVEEIADIMGCRYAVFDRQQVVTKNDERIWQGVVNKCAEKLVSWEKQCLSFGGRLTLINSVVDGVPTYLVSLFLIVKSQCNVGI</sequence>
<reference evidence="2" key="2">
    <citation type="submission" date="2025-08" db="UniProtKB">
        <authorList>
            <consortium name="RefSeq"/>
        </authorList>
    </citation>
    <scope>IDENTIFICATION</scope>
    <source>
        <tissue evidence="2">Leaf</tissue>
    </source>
</reference>
<protein>
    <submittedName>
        <fullName evidence="2">Uncharacterized protein LOC142172457</fullName>
    </submittedName>
</protein>
<evidence type="ECO:0000313" key="2">
    <source>
        <dbReference type="RefSeq" id="XP_075092179.1"/>
    </source>
</evidence>
<name>A0AC58T4M1_TOBAC</name>
<accession>A0AC58T4M1</accession>
<dbReference type="RefSeq" id="XP_075092179.1">
    <property type="nucleotide sequence ID" value="XM_075236078.1"/>
</dbReference>
<reference evidence="1" key="1">
    <citation type="journal article" date="2014" name="Nat. Commun.">
        <title>The tobacco genome sequence and its comparison with those of tomato and potato.</title>
        <authorList>
            <person name="Sierro N."/>
            <person name="Battey J.N."/>
            <person name="Ouadi S."/>
            <person name="Bakaher N."/>
            <person name="Bovet L."/>
            <person name="Willig A."/>
            <person name="Goepfert S."/>
            <person name="Peitsch M.C."/>
            <person name="Ivanov N.V."/>
        </authorList>
    </citation>
    <scope>NUCLEOTIDE SEQUENCE [LARGE SCALE GENOMIC DNA]</scope>
</reference>
<keyword evidence="1" id="KW-1185">Reference proteome</keyword>